<sequence length="95" mass="10892">MPDAITATEPVEWTQDALYIQQTLAGNRSAESNFAQMNYLNCFHLICPQLGFICSTLQREGRSFQQFYRIENETREIEETAKATDSEGFSDMEGR</sequence>
<protein>
    <submittedName>
        <fullName evidence="1">Uncharacterized protein</fullName>
    </submittedName>
</protein>
<dbReference type="EMBL" id="BGPR01080632">
    <property type="protein sequence ID" value="GBL79521.1"/>
    <property type="molecule type" value="Genomic_DNA"/>
</dbReference>
<proteinExistence type="predicted"/>
<dbReference type="Proteomes" id="UP000499080">
    <property type="component" value="Unassembled WGS sequence"/>
</dbReference>
<dbReference type="AlphaFoldDB" id="A0A4Y2AI41"/>
<organism evidence="1 2">
    <name type="scientific">Araneus ventricosus</name>
    <name type="common">Orbweaver spider</name>
    <name type="synonym">Epeira ventricosa</name>
    <dbReference type="NCBI Taxonomy" id="182803"/>
    <lineage>
        <taxon>Eukaryota</taxon>
        <taxon>Metazoa</taxon>
        <taxon>Ecdysozoa</taxon>
        <taxon>Arthropoda</taxon>
        <taxon>Chelicerata</taxon>
        <taxon>Arachnida</taxon>
        <taxon>Araneae</taxon>
        <taxon>Araneomorphae</taxon>
        <taxon>Entelegynae</taxon>
        <taxon>Araneoidea</taxon>
        <taxon>Araneidae</taxon>
        <taxon>Araneus</taxon>
    </lineage>
</organism>
<reference evidence="1 2" key="1">
    <citation type="journal article" date="2019" name="Sci. Rep.">
        <title>Orb-weaving spider Araneus ventricosus genome elucidates the spidroin gene catalogue.</title>
        <authorList>
            <person name="Kono N."/>
            <person name="Nakamura H."/>
            <person name="Ohtoshi R."/>
            <person name="Moran D.A.P."/>
            <person name="Shinohara A."/>
            <person name="Yoshida Y."/>
            <person name="Fujiwara M."/>
            <person name="Mori M."/>
            <person name="Tomita M."/>
            <person name="Arakawa K."/>
        </authorList>
    </citation>
    <scope>NUCLEOTIDE SEQUENCE [LARGE SCALE GENOMIC DNA]</scope>
</reference>
<name>A0A4Y2AI41_ARAVE</name>
<evidence type="ECO:0000313" key="1">
    <source>
        <dbReference type="EMBL" id="GBL79521.1"/>
    </source>
</evidence>
<gene>
    <name evidence="1" type="ORF">AVEN_220754_1</name>
</gene>
<evidence type="ECO:0000313" key="2">
    <source>
        <dbReference type="Proteomes" id="UP000499080"/>
    </source>
</evidence>
<comment type="caution">
    <text evidence="1">The sequence shown here is derived from an EMBL/GenBank/DDBJ whole genome shotgun (WGS) entry which is preliminary data.</text>
</comment>
<accession>A0A4Y2AI41</accession>
<keyword evidence="2" id="KW-1185">Reference proteome</keyword>